<feature type="compositionally biased region" description="Polar residues" evidence="1">
    <location>
        <begin position="45"/>
        <end position="55"/>
    </location>
</feature>
<evidence type="ECO:0000313" key="2">
    <source>
        <dbReference type="Proteomes" id="UP000887569"/>
    </source>
</evidence>
<reference evidence="3" key="1">
    <citation type="submission" date="2022-11" db="UniProtKB">
        <authorList>
            <consortium name="WormBaseParasite"/>
        </authorList>
    </citation>
    <scope>IDENTIFICATION</scope>
</reference>
<sequence>MCKIVDDSSEYGMTTSQALSNSAKTPRNRSILKTSRELSGCEAQARSSRSKSVTFSVPGDAPRKRKERNPLLKVFEAFDRKFSHDYEISPTKPKVGIVEMKHEEKSGSPSKSESNLPYWITYLQMNQKRRHNQSERGRRTDFKRESGRVFTSRSSSLNSVRSVESTRRRSGHPFWSNGGHIDYRCTCRQCMRCSTSSQKEVDIDNNTVPPVANDSNSCSCSSNHSSNNNDNDNNNNNNDGDNVVVPTKNTGSSNHIGKKHQHWTEGRRGTCTASNC</sequence>
<protein>
    <submittedName>
        <fullName evidence="3">Uncharacterized protein</fullName>
    </submittedName>
</protein>
<proteinExistence type="predicted"/>
<keyword evidence="2" id="KW-1185">Reference proteome</keyword>
<feature type="region of interest" description="Disordered" evidence="1">
    <location>
        <begin position="13"/>
        <end position="67"/>
    </location>
</feature>
<feature type="region of interest" description="Disordered" evidence="1">
    <location>
        <begin position="198"/>
        <end position="276"/>
    </location>
</feature>
<evidence type="ECO:0000313" key="3">
    <source>
        <dbReference type="WBParaSite" id="PgR031_g005_t05"/>
    </source>
</evidence>
<name>A0A915B904_PARUN</name>
<accession>A0A915B904</accession>
<dbReference type="AlphaFoldDB" id="A0A915B904"/>
<organism evidence="2 3">
    <name type="scientific">Parascaris univalens</name>
    <name type="common">Nematode worm</name>
    <dbReference type="NCBI Taxonomy" id="6257"/>
    <lineage>
        <taxon>Eukaryota</taxon>
        <taxon>Metazoa</taxon>
        <taxon>Ecdysozoa</taxon>
        <taxon>Nematoda</taxon>
        <taxon>Chromadorea</taxon>
        <taxon>Rhabditida</taxon>
        <taxon>Spirurina</taxon>
        <taxon>Ascaridomorpha</taxon>
        <taxon>Ascaridoidea</taxon>
        <taxon>Ascarididae</taxon>
        <taxon>Parascaris</taxon>
    </lineage>
</organism>
<feature type="region of interest" description="Disordered" evidence="1">
    <location>
        <begin position="128"/>
        <end position="174"/>
    </location>
</feature>
<dbReference type="WBParaSite" id="PgR031_g005_t05">
    <property type="protein sequence ID" value="PgR031_g005_t05"/>
    <property type="gene ID" value="PgR031_g005"/>
</dbReference>
<feature type="compositionally biased region" description="Basic and acidic residues" evidence="1">
    <location>
        <begin position="132"/>
        <end position="147"/>
    </location>
</feature>
<feature type="compositionally biased region" description="Low complexity" evidence="1">
    <location>
        <begin position="213"/>
        <end position="242"/>
    </location>
</feature>
<feature type="compositionally biased region" description="Polar residues" evidence="1">
    <location>
        <begin position="13"/>
        <end position="25"/>
    </location>
</feature>
<feature type="compositionally biased region" description="Low complexity" evidence="1">
    <location>
        <begin position="148"/>
        <end position="163"/>
    </location>
</feature>
<dbReference type="Proteomes" id="UP000887569">
    <property type="component" value="Unplaced"/>
</dbReference>
<feature type="compositionally biased region" description="Polar residues" evidence="1">
    <location>
        <begin position="198"/>
        <end position="208"/>
    </location>
</feature>
<evidence type="ECO:0000256" key="1">
    <source>
        <dbReference type="SAM" id="MobiDB-lite"/>
    </source>
</evidence>